<name>A0A1K1P4B9_9PSEU</name>
<evidence type="ECO:0000313" key="7">
    <source>
        <dbReference type="Proteomes" id="UP000182740"/>
    </source>
</evidence>
<dbReference type="PANTHER" id="PTHR43004">
    <property type="entry name" value="TRK SYSTEM POTASSIUM UPTAKE PROTEIN"/>
    <property type="match status" value="1"/>
</dbReference>
<evidence type="ECO:0000256" key="2">
    <source>
        <dbReference type="ARBA" id="ARBA00022630"/>
    </source>
</evidence>
<protein>
    <submittedName>
        <fullName evidence="6">2-polyprenyl-6-methoxyphenol hydroxylase</fullName>
    </submittedName>
</protein>
<proteinExistence type="predicted"/>
<dbReference type="InterPro" id="IPR050641">
    <property type="entry name" value="RIFMO-like"/>
</dbReference>
<sequence length="473" mass="50505">MDTRVLIAGAGPTGLTLAIELARRCVPVRIADKAETYFAGSRGDGLQPRTLEVFEDLGVLDAVLAAGAAPVRMKIHLGDEVVGERMMFDPVEPTPSRPYPTGWFLGQSQTEGILRDRLAEFGVHVELNSGLTGFEQDADGVTATLSTGETVRAAYLVGADGGKSFVRKALGIAFEGTTDESIRMLLGDVRADGLDHGFGHWFATPDEPMSGMMFSPLPGTPHFQFAASLREGEVDAETALPAVQARLDALSGGTVRLSDLAWSTVWRPNVRLAARFRDGRVFLAGDAAHVHPPTGGQGLNTGVQDGYNLGWKLADGAPELLDSYEPERRTVAAEVLGVSSELLRKYADGDEDAHKRGEDTHQLNITYRGGPLSPPGTGALRPGDRAPDAPLLDANGKRVRLFELFRGPHATELVFGDGPVGENGYRILPAGSVATGPDLVDDGGHAYAAYEVRDGDRILVRPDNYVWSVSRGS</sequence>
<evidence type="ECO:0000313" key="6">
    <source>
        <dbReference type="EMBL" id="SFW42626.1"/>
    </source>
</evidence>
<keyword evidence="3" id="KW-0274">FAD</keyword>
<keyword evidence="7" id="KW-1185">Reference proteome</keyword>
<dbReference type="EMBL" id="FPJG01000006">
    <property type="protein sequence ID" value="SFW42626.1"/>
    <property type="molecule type" value="Genomic_DNA"/>
</dbReference>
<dbReference type="NCBIfam" id="NF004832">
    <property type="entry name" value="PRK06184.1"/>
    <property type="match status" value="1"/>
</dbReference>
<organism evidence="6 7">
    <name type="scientific">Amycolatopsis australiensis</name>
    <dbReference type="NCBI Taxonomy" id="546364"/>
    <lineage>
        <taxon>Bacteria</taxon>
        <taxon>Bacillati</taxon>
        <taxon>Actinomycetota</taxon>
        <taxon>Actinomycetes</taxon>
        <taxon>Pseudonocardiales</taxon>
        <taxon>Pseudonocardiaceae</taxon>
        <taxon>Amycolatopsis</taxon>
    </lineage>
</organism>
<dbReference type="PANTHER" id="PTHR43004:SF19">
    <property type="entry name" value="BINDING MONOOXYGENASE, PUTATIVE (JCVI)-RELATED"/>
    <property type="match status" value="1"/>
</dbReference>
<dbReference type="InterPro" id="IPR036188">
    <property type="entry name" value="FAD/NAD-bd_sf"/>
</dbReference>
<evidence type="ECO:0000256" key="4">
    <source>
        <dbReference type="SAM" id="MobiDB-lite"/>
    </source>
</evidence>
<evidence type="ECO:0000259" key="5">
    <source>
        <dbReference type="Pfam" id="PF01494"/>
    </source>
</evidence>
<dbReference type="Pfam" id="PF01494">
    <property type="entry name" value="FAD_binding_3"/>
    <property type="match status" value="1"/>
</dbReference>
<gene>
    <name evidence="6" type="ORF">SAMN04489730_0241</name>
</gene>
<feature type="region of interest" description="Disordered" evidence="4">
    <location>
        <begin position="367"/>
        <end position="387"/>
    </location>
</feature>
<dbReference type="OrthoDB" id="8670884at2"/>
<dbReference type="GO" id="GO:0016709">
    <property type="term" value="F:oxidoreductase activity, acting on paired donors, with incorporation or reduction of molecular oxygen, NAD(P)H as one donor, and incorporation of one atom of oxygen"/>
    <property type="evidence" value="ECO:0007669"/>
    <property type="project" value="UniProtKB-ARBA"/>
</dbReference>
<dbReference type="InterPro" id="IPR002938">
    <property type="entry name" value="FAD-bd"/>
</dbReference>
<keyword evidence="2" id="KW-0285">Flavoprotein</keyword>
<dbReference type="SUPFAM" id="SSF51905">
    <property type="entry name" value="FAD/NAD(P)-binding domain"/>
    <property type="match status" value="1"/>
</dbReference>
<dbReference type="Gene3D" id="3.50.50.60">
    <property type="entry name" value="FAD/NAD(P)-binding domain"/>
    <property type="match status" value="1"/>
</dbReference>
<evidence type="ECO:0000256" key="3">
    <source>
        <dbReference type="ARBA" id="ARBA00022827"/>
    </source>
</evidence>
<reference evidence="7" key="1">
    <citation type="submission" date="2016-11" db="EMBL/GenBank/DDBJ databases">
        <authorList>
            <person name="Varghese N."/>
            <person name="Submissions S."/>
        </authorList>
    </citation>
    <scope>NUCLEOTIDE SEQUENCE [LARGE SCALE GENOMIC DNA]</scope>
    <source>
        <strain evidence="7">DSM 44671</strain>
    </source>
</reference>
<dbReference type="RefSeq" id="WP_072474486.1">
    <property type="nucleotide sequence ID" value="NZ_FPJG01000006.1"/>
</dbReference>
<dbReference type="Gene3D" id="3.30.70.2450">
    <property type="match status" value="1"/>
</dbReference>
<feature type="domain" description="FAD-binding" evidence="5">
    <location>
        <begin position="2"/>
        <end position="336"/>
    </location>
</feature>
<dbReference type="GO" id="GO:0071949">
    <property type="term" value="F:FAD binding"/>
    <property type="evidence" value="ECO:0007669"/>
    <property type="project" value="InterPro"/>
</dbReference>
<comment type="cofactor">
    <cofactor evidence="1">
        <name>FAD</name>
        <dbReference type="ChEBI" id="CHEBI:57692"/>
    </cofactor>
</comment>
<dbReference type="PRINTS" id="PR00420">
    <property type="entry name" value="RNGMNOXGNASE"/>
</dbReference>
<evidence type="ECO:0000256" key="1">
    <source>
        <dbReference type="ARBA" id="ARBA00001974"/>
    </source>
</evidence>
<accession>A0A1K1P4B9</accession>
<dbReference type="STRING" id="546364.SAMN04489730_0241"/>
<dbReference type="Proteomes" id="UP000182740">
    <property type="component" value="Unassembled WGS sequence"/>
</dbReference>
<dbReference type="AlphaFoldDB" id="A0A1K1P4B9"/>
<dbReference type="Gene3D" id="3.40.30.120">
    <property type="match status" value="1"/>
</dbReference>